<dbReference type="Proteomes" id="UP001148786">
    <property type="component" value="Unassembled WGS sequence"/>
</dbReference>
<proteinExistence type="predicted"/>
<keyword evidence="2" id="KW-0472">Membrane</keyword>
<accession>A0A9W8MXZ9</accession>
<sequence length="265" mass="29176">MADIGTIKFNVGAVLIGSYVNLVLYTLELRAFYTYLRCERSRRDRKPLKATVFSCVFIDTVGTFAACAAVFTEAVIYWGDPSDLGQMHWTNALWFVANQVVALGVQGFMVTRYFKLVVLVGALLTDALITIALIWHLRLQKVYSDNTKNIVRRLSSLAIRSGLATCMVVLATFITFVIDPTSSLSNGIAFVVARVYSLTMLFTLNSREGICEDVETHFDTSGNIAISEPHASLGSELTEPTTPSTEHSEDIPITFARGDVSHMGV</sequence>
<dbReference type="OrthoDB" id="3203775at2759"/>
<feature type="transmembrane region" description="Helical" evidence="2">
    <location>
        <begin position="157"/>
        <end position="178"/>
    </location>
</feature>
<dbReference type="AlphaFoldDB" id="A0A9W8MXZ9"/>
<feature type="transmembrane region" description="Helical" evidence="2">
    <location>
        <begin position="116"/>
        <end position="137"/>
    </location>
</feature>
<dbReference type="EMBL" id="JANKHO010000165">
    <property type="protein sequence ID" value="KAJ3514040.1"/>
    <property type="molecule type" value="Genomic_DNA"/>
</dbReference>
<comment type="caution">
    <text evidence="4">The sequence shown here is derived from an EMBL/GenBank/DDBJ whole genome shotgun (WGS) entry which is preliminary data.</text>
</comment>
<dbReference type="Pfam" id="PF20152">
    <property type="entry name" value="DUF6534"/>
    <property type="match status" value="1"/>
</dbReference>
<evidence type="ECO:0000313" key="5">
    <source>
        <dbReference type="Proteomes" id="UP001148786"/>
    </source>
</evidence>
<feature type="transmembrane region" description="Helical" evidence="2">
    <location>
        <begin position="48"/>
        <end position="72"/>
    </location>
</feature>
<evidence type="ECO:0000256" key="1">
    <source>
        <dbReference type="SAM" id="MobiDB-lite"/>
    </source>
</evidence>
<feature type="transmembrane region" description="Helical" evidence="2">
    <location>
        <begin position="6"/>
        <end position="27"/>
    </location>
</feature>
<organism evidence="4 5">
    <name type="scientific">Agrocybe chaxingu</name>
    <dbReference type="NCBI Taxonomy" id="84603"/>
    <lineage>
        <taxon>Eukaryota</taxon>
        <taxon>Fungi</taxon>
        <taxon>Dikarya</taxon>
        <taxon>Basidiomycota</taxon>
        <taxon>Agaricomycotina</taxon>
        <taxon>Agaricomycetes</taxon>
        <taxon>Agaricomycetidae</taxon>
        <taxon>Agaricales</taxon>
        <taxon>Agaricineae</taxon>
        <taxon>Strophariaceae</taxon>
        <taxon>Agrocybe</taxon>
    </lineage>
</organism>
<dbReference type="PANTHER" id="PTHR40465:SF1">
    <property type="entry name" value="DUF6534 DOMAIN-CONTAINING PROTEIN"/>
    <property type="match status" value="1"/>
</dbReference>
<gene>
    <name evidence="4" type="ORF">NLJ89_g2605</name>
</gene>
<feature type="compositionally biased region" description="Low complexity" evidence="1">
    <location>
        <begin position="235"/>
        <end position="245"/>
    </location>
</feature>
<protein>
    <recommendedName>
        <fullName evidence="3">DUF6534 domain-containing protein</fullName>
    </recommendedName>
</protein>
<evidence type="ECO:0000259" key="3">
    <source>
        <dbReference type="Pfam" id="PF20152"/>
    </source>
</evidence>
<evidence type="ECO:0000313" key="4">
    <source>
        <dbReference type="EMBL" id="KAJ3514040.1"/>
    </source>
</evidence>
<keyword evidence="5" id="KW-1185">Reference proteome</keyword>
<name>A0A9W8MXZ9_9AGAR</name>
<evidence type="ECO:0000256" key="2">
    <source>
        <dbReference type="SAM" id="Phobius"/>
    </source>
</evidence>
<dbReference type="InterPro" id="IPR045339">
    <property type="entry name" value="DUF6534"/>
</dbReference>
<keyword evidence="2" id="KW-0812">Transmembrane</keyword>
<dbReference type="PANTHER" id="PTHR40465">
    <property type="entry name" value="CHROMOSOME 1, WHOLE GENOME SHOTGUN SEQUENCE"/>
    <property type="match status" value="1"/>
</dbReference>
<feature type="domain" description="DUF6534" evidence="3">
    <location>
        <begin position="123"/>
        <end position="208"/>
    </location>
</feature>
<reference evidence="4" key="1">
    <citation type="submission" date="2022-07" db="EMBL/GenBank/DDBJ databases">
        <title>Genome Sequence of Agrocybe chaxingu.</title>
        <authorList>
            <person name="Buettner E."/>
        </authorList>
    </citation>
    <scope>NUCLEOTIDE SEQUENCE</scope>
    <source>
        <strain evidence="4">MP-N11</strain>
    </source>
</reference>
<feature type="region of interest" description="Disordered" evidence="1">
    <location>
        <begin position="232"/>
        <end position="251"/>
    </location>
</feature>
<keyword evidence="2" id="KW-1133">Transmembrane helix</keyword>